<dbReference type="EMBL" id="BAAAOB010000002">
    <property type="protein sequence ID" value="GAA1793283.1"/>
    <property type="molecule type" value="Genomic_DNA"/>
</dbReference>
<reference evidence="2 3" key="1">
    <citation type="journal article" date="2019" name="Int. J. Syst. Evol. Microbiol.">
        <title>The Global Catalogue of Microorganisms (GCM) 10K type strain sequencing project: providing services to taxonomists for standard genome sequencing and annotation.</title>
        <authorList>
            <consortium name="The Broad Institute Genomics Platform"/>
            <consortium name="The Broad Institute Genome Sequencing Center for Infectious Disease"/>
            <person name="Wu L."/>
            <person name="Ma J."/>
        </authorList>
    </citation>
    <scope>NUCLEOTIDE SEQUENCE [LARGE SCALE GENOMIC DNA]</scope>
    <source>
        <strain evidence="2 3">JCM 14736</strain>
    </source>
</reference>
<name>A0ABN2LMF1_9MICO</name>
<evidence type="ECO:0000313" key="3">
    <source>
        <dbReference type="Proteomes" id="UP001500851"/>
    </source>
</evidence>
<dbReference type="PROSITE" id="PS51257">
    <property type="entry name" value="PROKAR_LIPOPROTEIN"/>
    <property type="match status" value="1"/>
</dbReference>
<proteinExistence type="predicted"/>
<comment type="caution">
    <text evidence="2">The sequence shown here is derived from an EMBL/GenBank/DDBJ whole genome shotgun (WGS) entry which is preliminary data.</text>
</comment>
<dbReference type="RefSeq" id="WP_344032306.1">
    <property type="nucleotide sequence ID" value="NZ_BAAAOB010000002.1"/>
</dbReference>
<organism evidence="2 3">
    <name type="scientific">Leucobacter iarius</name>
    <dbReference type="NCBI Taxonomy" id="333963"/>
    <lineage>
        <taxon>Bacteria</taxon>
        <taxon>Bacillati</taxon>
        <taxon>Actinomycetota</taxon>
        <taxon>Actinomycetes</taxon>
        <taxon>Micrococcales</taxon>
        <taxon>Microbacteriaceae</taxon>
        <taxon>Leucobacter</taxon>
    </lineage>
</organism>
<evidence type="ECO:0000259" key="1">
    <source>
        <dbReference type="Pfam" id="PF22504"/>
    </source>
</evidence>
<dbReference type="InterPro" id="IPR054262">
    <property type="entry name" value="DUF6993"/>
</dbReference>
<accession>A0ABN2LMF1</accession>
<dbReference type="Pfam" id="PF22504">
    <property type="entry name" value="DUF6993"/>
    <property type="match status" value="1"/>
</dbReference>
<gene>
    <name evidence="2" type="ORF">GCM10009768_22780</name>
</gene>
<protein>
    <recommendedName>
        <fullName evidence="1">DUF6993 domain-containing protein</fullName>
    </recommendedName>
</protein>
<dbReference type="Proteomes" id="UP001500851">
    <property type="component" value="Unassembled WGS sequence"/>
</dbReference>
<evidence type="ECO:0000313" key="2">
    <source>
        <dbReference type="EMBL" id="GAA1793283.1"/>
    </source>
</evidence>
<keyword evidence="3" id="KW-1185">Reference proteome</keyword>
<feature type="domain" description="DUF6993" evidence="1">
    <location>
        <begin position="79"/>
        <end position="162"/>
    </location>
</feature>
<sequence>MSSASPRRPRRFRATASVALAAGLLVGVPALSGCAIFEGPTPETPVRTTPAPPKEAPKLIPDGTAEQNEPFFTEVIRTFSAGKEAVQGEPVVQAVAKAGFDKQAMQVSFDKTKTDLVADYIYVSVRIGQGCLIGQISTTDRSFSVDQVAALGPNKDVCLIGKTRPIDF</sequence>